<dbReference type="CDD" id="cd03766">
    <property type="entry name" value="Gn_AT_II_novel"/>
    <property type="match status" value="1"/>
</dbReference>
<keyword evidence="2" id="KW-0061">Asparagine biosynthesis</keyword>
<evidence type="ECO:0000256" key="2">
    <source>
        <dbReference type="ARBA" id="ARBA00022888"/>
    </source>
</evidence>
<sequence length="499" mass="55676">MCGICCCLFVDNSDSRSHCQNISEYILPHLQRRGPDHLGRKDHSIRNDCGKFSLALVGTVLHLRGSKTPQPLVDECGNILLWNGEIFGGIEVKENENDSLILLNNLPNPPSEVSPSHHIVSTMAQVQGPWAFVYWQMSEQKLWFGRDYFGRRSLLWHLPSNPDDVLAVTSVTERNSTAADTNLHFEEVPADGLYCVDFVSNKTDPGCEQPFRINKFEWKISSDELQSPLFLSCSVTPFNKQMPTEQDLQLIEENRLKSTPPKNTRDENMMKLEDSSIKQSKESVGSENDVGEVSGMSHIDTVENENVIDPNISGHNDASFNSNSELTARAKSVQDCVCCLNASFSSPKPTSQVSTTGNLEASQSCSSNCSQLCSVNSGHPRHTCSELTKKDESGESPNISSVEAITERCYRCNLFRSQWNSFYKESRDNFIAVLGDAVRKRVWNLPRSYSNSASSNFPQAVLLKQIVFHVQEYKRETLQLGVLFSGGIDSMMIAALADK</sequence>
<accession>A0A9W9Y8S4</accession>
<gene>
    <name evidence="6" type="primary">ASNSD1_2</name>
    <name evidence="6" type="ORF">OS493_029890</name>
</gene>
<keyword evidence="3" id="KW-0315">Glutamine amidotransferase</keyword>
<feature type="region of interest" description="Disordered" evidence="4">
    <location>
        <begin position="256"/>
        <end position="293"/>
    </location>
</feature>
<evidence type="ECO:0000256" key="4">
    <source>
        <dbReference type="SAM" id="MobiDB-lite"/>
    </source>
</evidence>
<dbReference type="SUPFAM" id="SSF56235">
    <property type="entry name" value="N-terminal nucleophile aminohydrolases (Ntn hydrolases)"/>
    <property type="match status" value="1"/>
</dbReference>
<dbReference type="InterPro" id="IPR017932">
    <property type="entry name" value="GATase_2_dom"/>
</dbReference>
<evidence type="ECO:0000256" key="1">
    <source>
        <dbReference type="ARBA" id="ARBA00022605"/>
    </source>
</evidence>
<dbReference type="Proteomes" id="UP001163046">
    <property type="component" value="Unassembled WGS sequence"/>
</dbReference>
<organism evidence="6 7">
    <name type="scientific">Desmophyllum pertusum</name>
    <dbReference type="NCBI Taxonomy" id="174260"/>
    <lineage>
        <taxon>Eukaryota</taxon>
        <taxon>Metazoa</taxon>
        <taxon>Cnidaria</taxon>
        <taxon>Anthozoa</taxon>
        <taxon>Hexacorallia</taxon>
        <taxon>Scleractinia</taxon>
        <taxon>Caryophylliina</taxon>
        <taxon>Caryophylliidae</taxon>
        <taxon>Desmophyllum</taxon>
    </lineage>
</organism>
<evidence type="ECO:0000256" key="3">
    <source>
        <dbReference type="ARBA" id="ARBA00022962"/>
    </source>
</evidence>
<dbReference type="InterPro" id="IPR051857">
    <property type="entry name" value="Asn_synthetase_domain"/>
</dbReference>
<evidence type="ECO:0000313" key="6">
    <source>
        <dbReference type="EMBL" id="KAJ7325344.1"/>
    </source>
</evidence>
<evidence type="ECO:0000313" key="7">
    <source>
        <dbReference type="Proteomes" id="UP001163046"/>
    </source>
</evidence>
<dbReference type="PANTHER" id="PTHR45937:SF1">
    <property type="entry name" value="ASPARAGINE SYNTHETASE DOMAIN-CONTAINING PROTEIN 1"/>
    <property type="match status" value="1"/>
</dbReference>
<dbReference type="EMBL" id="MU827808">
    <property type="protein sequence ID" value="KAJ7325344.1"/>
    <property type="molecule type" value="Genomic_DNA"/>
</dbReference>
<dbReference type="Pfam" id="PF13537">
    <property type="entry name" value="GATase_7"/>
    <property type="match status" value="1"/>
</dbReference>
<dbReference type="AlphaFoldDB" id="A0A9W9Y8S4"/>
<reference evidence="6" key="1">
    <citation type="submission" date="2023-01" db="EMBL/GenBank/DDBJ databases">
        <title>Genome assembly of the deep-sea coral Lophelia pertusa.</title>
        <authorList>
            <person name="Herrera S."/>
            <person name="Cordes E."/>
        </authorList>
    </citation>
    <scope>NUCLEOTIDE SEQUENCE</scope>
    <source>
        <strain evidence="6">USNM1676648</strain>
        <tissue evidence="6">Polyp</tissue>
    </source>
</reference>
<dbReference type="OrthoDB" id="10252281at2759"/>
<comment type="caution">
    <text evidence="6">The sequence shown here is derived from an EMBL/GenBank/DDBJ whole genome shotgun (WGS) entry which is preliminary data.</text>
</comment>
<protein>
    <submittedName>
        <fullName evidence="6">Asparagine synthetase domain-containing protein 1</fullName>
    </submittedName>
</protein>
<name>A0A9W9Y8S4_9CNID</name>
<dbReference type="GO" id="GO:0006529">
    <property type="term" value="P:asparagine biosynthetic process"/>
    <property type="evidence" value="ECO:0007669"/>
    <property type="project" value="UniProtKB-KW"/>
</dbReference>
<feature type="domain" description="Glutamine amidotransferase type-2" evidence="5">
    <location>
        <begin position="2"/>
        <end position="199"/>
    </location>
</feature>
<dbReference type="PROSITE" id="PS51278">
    <property type="entry name" value="GATASE_TYPE_2"/>
    <property type="match status" value="1"/>
</dbReference>
<keyword evidence="1" id="KW-0028">Amino-acid biosynthesis</keyword>
<dbReference type="InterPro" id="IPR029055">
    <property type="entry name" value="Ntn_hydrolases_N"/>
</dbReference>
<evidence type="ECO:0000259" key="5">
    <source>
        <dbReference type="PROSITE" id="PS51278"/>
    </source>
</evidence>
<dbReference type="Gene3D" id="3.60.20.10">
    <property type="entry name" value="Glutamine Phosphoribosylpyrophosphate, subunit 1, domain 1"/>
    <property type="match status" value="1"/>
</dbReference>
<dbReference type="PANTHER" id="PTHR45937">
    <property type="entry name" value="ASPARAGINE SYNTHETASE DOMAIN-CONTAINING PROTEIN 1"/>
    <property type="match status" value="1"/>
</dbReference>
<proteinExistence type="predicted"/>
<keyword evidence="7" id="KW-1185">Reference proteome</keyword>
<feature type="compositionally biased region" description="Basic and acidic residues" evidence="4">
    <location>
        <begin position="263"/>
        <end position="281"/>
    </location>
</feature>